<dbReference type="eggNOG" id="COG0655">
    <property type="taxonomic scope" value="Bacteria"/>
</dbReference>
<dbReference type="Gene3D" id="3.40.50.360">
    <property type="match status" value="1"/>
</dbReference>
<proteinExistence type="predicted"/>
<evidence type="ECO:0000259" key="1">
    <source>
        <dbReference type="PROSITE" id="PS50902"/>
    </source>
</evidence>
<name>F4GJ18_PARC1</name>
<dbReference type="Pfam" id="PF03358">
    <property type="entry name" value="FMN_red"/>
    <property type="match status" value="1"/>
</dbReference>
<dbReference type="InterPro" id="IPR008254">
    <property type="entry name" value="Flavodoxin/NO_synth"/>
</dbReference>
<dbReference type="GO" id="GO:0016020">
    <property type="term" value="C:membrane"/>
    <property type="evidence" value="ECO:0007669"/>
    <property type="project" value="TreeGrafter"/>
</dbReference>
<evidence type="ECO:0000313" key="3">
    <source>
        <dbReference type="Proteomes" id="UP000007939"/>
    </source>
</evidence>
<keyword evidence="3" id="KW-1185">Reference proteome</keyword>
<dbReference type="InterPro" id="IPR005025">
    <property type="entry name" value="FMN_Rdtase-like_dom"/>
</dbReference>
<evidence type="ECO:0000313" key="2">
    <source>
        <dbReference type="EMBL" id="AEC01313.1"/>
    </source>
</evidence>
<organism evidence="2 3">
    <name type="scientific">Parasphaerochaeta coccoides (strain ATCC BAA-1237 / DSM 17374 / SPN1)</name>
    <name type="common">Sphaerochaeta coccoides</name>
    <dbReference type="NCBI Taxonomy" id="760011"/>
    <lineage>
        <taxon>Bacteria</taxon>
        <taxon>Pseudomonadati</taxon>
        <taxon>Spirochaetota</taxon>
        <taxon>Spirochaetia</taxon>
        <taxon>Spirochaetales</taxon>
        <taxon>Sphaerochaetaceae</taxon>
        <taxon>Parasphaerochaeta</taxon>
    </lineage>
</organism>
<reference evidence="2 3" key="2">
    <citation type="journal article" date="2012" name="Stand. Genomic Sci.">
        <title>Complete genome sequence of the termite hindgut bacterium Spirochaeta coccoides type strain (SPN1(T)), reclassification in the genus Sphaerochaeta as Sphaerochaeta coccoides comb. nov. and emendations of the family Spirochaetaceae and the genus Sphaerochaeta.</title>
        <authorList>
            <person name="Abt B."/>
            <person name="Han C."/>
            <person name="Scheuner C."/>
            <person name="Lu M."/>
            <person name="Lapidus A."/>
            <person name="Nolan M."/>
            <person name="Lucas S."/>
            <person name="Hammon N."/>
            <person name="Deshpande S."/>
            <person name="Cheng J.F."/>
            <person name="Tapia R."/>
            <person name="Goodwin L.A."/>
            <person name="Pitluck S."/>
            <person name="Liolios K."/>
            <person name="Pagani I."/>
            <person name="Ivanova N."/>
            <person name="Mavromatis K."/>
            <person name="Mikhailova N."/>
            <person name="Huntemann M."/>
            <person name="Pati A."/>
            <person name="Chen A."/>
            <person name="Palaniappan K."/>
            <person name="Land M."/>
            <person name="Hauser L."/>
            <person name="Brambilla E.M."/>
            <person name="Rohde M."/>
            <person name="Spring S."/>
            <person name="Gronow S."/>
            <person name="Goker M."/>
            <person name="Woyke T."/>
            <person name="Bristow J."/>
            <person name="Eisen J.A."/>
            <person name="Markowitz V."/>
            <person name="Hugenholtz P."/>
            <person name="Kyrpides N.C."/>
            <person name="Klenk H.P."/>
            <person name="Detter J.C."/>
        </authorList>
    </citation>
    <scope>NUCLEOTIDE SEQUENCE [LARGE SCALE GENOMIC DNA]</scope>
    <source>
        <strain evidence="3">ATCC BAA-1237 / DSM 17374 / SPN1</strain>
    </source>
</reference>
<dbReference type="HOGENOM" id="CLU_051402_0_2_12"/>
<dbReference type="AlphaFoldDB" id="F4GJ18"/>
<dbReference type="GO" id="GO:0003955">
    <property type="term" value="F:NAD(P)H dehydrogenase (quinone) activity"/>
    <property type="evidence" value="ECO:0007669"/>
    <property type="project" value="TreeGrafter"/>
</dbReference>
<dbReference type="Proteomes" id="UP000007939">
    <property type="component" value="Chromosome"/>
</dbReference>
<reference evidence="3" key="1">
    <citation type="submission" date="2011-04" db="EMBL/GenBank/DDBJ databases">
        <title>The complete genome of Spirochaeta coccoides DSM 17374.</title>
        <authorList>
            <person name="Lucas S."/>
            <person name="Copeland A."/>
            <person name="Lapidus A."/>
            <person name="Bruce D."/>
            <person name="Goodwin L."/>
            <person name="Pitluck S."/>
            <person name="Peters L."/>
            <person name="Kyrpides N."/>
            <person name="Mavromatis K."/>
            <person name="Pagani I."/>
            <person name="Ivanova N."/>
            <person name="Ovchinnikova G."/>
            <person name="Lu M."/>
            <person name="Detter J.C."/>
            <person name="Tapia R."/>
            <person name="Han C."/>
            <person name="Land M."/>
            <person name="Hauser L."/>
            <person name="Markowitz V."/>
            <person name="Cheng J.-F."/>
            <person name="Hugenholtz P."/>
            <person name="Woyke T."/>
            <person name="Wu D."/>
            <person name="Spring S."/>
            <person name="Schroeder M."/>
            <person name="Brambilla E."/>
            <person name="Klenk H.-P."/>
            <person name="Eisen J.A."/>
        </authorList>
    </citation>
    <scope>NUCLEOTIDE SEQUENCE [LARGE SCALE GENOMIC DNA]</scope>
    <source>
        <strain evidence="3">ATCC BAA-1237 / DSM 17374 / SPN1</strain>
    </source>
</reference>
<dbReference type="SUPFAM" id="SSF52218">
    <property type="entry name" value="Flavoproteins"/>
    <property type="match status" value="1"/>
</dbReference>
<gene>
    <name evidence="2" type="ordered locus">Spico_0071</name>
</gene>
<dbReference type="OrthoDB" id="6398207at2"/>
<dbReference type="GO" id="GO:0010181">
    <property type="term" value="F:FMN binding"/>
    <property type="evidence" value="ECO:0007669"/>
    <property type="project" value="InterPro"/>
</dbReference>
<dbReference type="PANTHER" id="PTHR30546:SF23">
    <property type="entry name" value="FLAVOPROTEIN-LIKE PROTEIN YCP4-RELATED"/>
    <property type="match status" value="1"/>
</dbReference>
<dbReference type="PROSITE" id="PS50902">
    <property type="entry name" value="FLAVODOXIN_LIKE"/>
    <property type="match status" value="1"/>
</dbReference>
<accession>F4GJ18</accession>
<dbReference type="STRING" id="760011.Spico_0071"/>
<sequence length="198" mass="21682">MKRCSIIIHSTTGNCFIMGSHLKDSFAEMGFDARLYRVKDDDLHILANTLESTNDFYEDIISLGEATISTLIKSSLIILGSPSRFGNVTPEMNAFMDTAWPLKESGELEGKFFGCFTSSSDETDEPSRALETMAHWAQSLGMIHIPYGTQIKPGVPAQPPQGVVHRAGKDGTIRPAQSMGKALEVYAHTMAKIVTPQN</sequence>
<protein>
    <recommendedName>
        <fullName evidence="1">Flavodoxin-like domain-containing protein</fullName>
    </recommendedName>
</protein>
<dbReference type="KEGG" id="scc:Spico_0071"/>
<dbReference type="InterPro" id="IPR029039">
    <property type="entry name" value="Flavoprotein-like_sf"/>
</dbReference>
<dbReference type="PANTHER" id="PTHR30546">
    <property type="entry name" value="FLAVODOXIN-RELATED PROTEIN WRBA-RELATED"/>
    <property type="match status" value="1"/>
</dbReference>
<feature type="domain" description="Flavodoxin-like" evidence="1">
    <location>
        <begin position="4"/>
        <end position="191"/>
    </location>
</feature>
<dbReference type="EMBL" id="CP002659">
    <property type="protein sequence ID" value="AEC01313.1"/>
    <property type="molecule type" value="Genomic_DNA"/>
</dbReference>